<evidence type="ECO:0000313" key="4">
    <source>
        <dbReference type="Proteomes" id="UP001138500"/>
    </source>
</evidence>
<gene>
    <name evidence="3" type="ORF">Tdes44962_MAKER09731</name>
</gene>
<dbReference type="PANTHER" id="PTHR30344:SF1">
    <property type="entry name" value="6-PHOSPHOGLUCONOLACTONASE"/>
    <property type="match status" value="1"/>
</dbReference>
<dbReference type="Gene3D" id="2.130.10.10">
    <property type="entry name" value="YVTN repeat-like/Quinoprotein amine dehydrogenase"/>
    <property type="match status" value="1"/>
</dbReference>
<evidence type="ECO:0000256" key="1">
    <source>
        <dbReference type="ARBA" id="ARBA00005564"/>
    </source>
</evidence>
<reference evidence="3 4" key="2">
    <citation type="journal article" date="2021" name="Curr. Genet.">
        <title>Genetic response to nitrogen starvation in the aggressive Eucalyptus foliar pathogen Teratosphaeria destructans.</title>
        <authorList>
            <person name="Havenga M."/>
            <person name="Wingfield B.D."/>
            <person name="Wingfield M.J."/>
            <person name="Dreyer L.L."/>
            <person name="Roets F."/>
            <person name="Aylward J."/>
        </authorList>
    </citation>
    <scope>NUCLEOTIDE SEQUENCE [LARGE SCALE GENOMIC DNA]</scope>
    <source>
        <strain evidence="3">CMW44962</strain>
    </source>
</reference>
<dbReference type="OrthoDB" id="9972196at2759"/>
<comment type="similarity">
    <text evidence="1">Belongs to the cycloisomerase 2 family.</text>
</comment>
<feature type="non-terminal residue" evidence="3">
    <location>
        <position position="1"/>
    </location>
</feature>
<keyword evidence="4" id="KW-1185">Reference proteome</keyword>
<dbReference type="Proteomes" id="UP001138500">
    <property type="component" value="Unassembled WGS sequence"/>
</dbReference>
<proteinExistence type="inferred from homology"/>
<accession>A0A9W7W276</accession>
<dbReference type="EMBL" id="RIBY02001886">
    <property type="protein sequence ID" value="KAH9827376.1"/>
    <property type="molecule type" value="Genomic_DNA"/>
</dbReference>
<feature type="signal peptide" evidence="2">
    <location>
        <begin position="1"/>
        <end position="17"/>
    </location>
</feature>
<feature type="chain" id="PRO_5040766613" evidence="2">
    <location>
        <begin position="18"/>
        <end position="110"/>
    </location>
</feature>
<protein>
    <submittedName>
        <fullName evidence="3">Lactonase, 7-bladed beta-propeller</fullName>
    </submittedName>
</protein>
<dbReference type="AlphaFoldDB" id="A0A9W7W276"/>
<dbReference type="Pfam" id="PF10282">
    <property type="entry name" value="Lactonase"/>
    <property type="match status" value="1"/>
</dbReference>
<comment type="caution">
    <text evidence="3">The sequence shown here is derived from an EMBL/GenBank/DDBJ whole genome shotgun (WGS) entry which is preliminary data.</text>
</comment>
<dbReference type="InterPro" id="IPR019405">
    <property type="entry name" value="Lactonase_7-beta_prop"/>
</dbReference>
<sequence>MLPSLTLLALAAQAVTATNLFVSDYAGHITSLSLTAPHGTYALRQTSVTAGCHANPTWLTLDAPRGLLYCLNEGVDTADGSLSSFTVHSDGRLTHVQTDSTISGPGQRRP</sequence>
<dbReference type="InterPro" id="IPR050282">
    <property type="entry name" value="Cycloisomerase_2"/>
</dbReference>
<dbReference type="InterPro" id="IPR015943">
    <property type="entry name" value="WD40/YVTN_repeat-like_dom_sf"/>
</dbReference>
<keyword evidence="2" id="KW-0732">Signal</keyword>
<evidence type="ECO:0000256" key="2">
    <source>
        <dbReference type="SAM" id="SignalP"/>
    </source>
</evidence>
<name>A0A9W7W276_9PEZI</name>
<dbReference type="GO" id="GO:0017057">
    <property type="term" value="F:6-phosphogluconolactonase activity"/>
    <property type="evidence" value="ECO:0007669"/>
    <property type="project" value="TreeGrafter"/>
</dbReference>
<organism evidence="3 4">
    <name type="scientific">Teratosphaeria destructans</name>
    <dbReference type="NCBI Taxonomy" id="418781"/>
    <lineage>
        <taxon>Eukaryota</taxon>
        <taxon>Fungi</taxon>
        <taxon>Dikarya</taxon>
        <taxon>Ascomycota</taxon>
        <taxon>Pezizomycotina</taxon>
        <taxon>Dothideomycetes</taxon>
        <taxon>Dothideomycetidae</taxon>
        <taxon>Mycosphaerellales</taxon>
        <taxon>Teratosphaeriaceae</taxon>
        <taxon>Teratosphaeria</taxon>
    </lineage>
</organism>
<reference evidence="3 4" key="1">
    <citation type="journal article" date="2018" name="IMA Fungus">
        <title>IMA Genome-F 10: Nine draft genome sequences of Claviceps purpurea s.lat., including C. arundinis, C. humidiphila, and C. cf. spartinae, pseudomolecules for the pitch canker pathogen Fusarium circinatum, draft genome of Davidsoniella eucalypti, Grosmannia galeiformis, Quambalaria eucalypti, and Teratosphaeria destructans.</title>
        <authorList>
            <person name="Wingfield B.D."/>
            <person name="Liu M."/>
            <person name="Nguyen H.D."/>
            <person name="Lane F.A."/>
            <person name="Morgan S.W."/>
            <person name="De Vos L."/>
            <person name="Wilken P.M."/>
            <person name="Duong T.A."/>
            <person name="Aylward J."/>
            <person name="Coetzee M.P."/>
            <person name="Dadej K."/>
            <person name="De Beer Z.W."/>
            <person name="Findlay W."/>
            <person name="Havenga M."/>
            <person name="Kolarik M."/>
            <person name="Menzies J.G."/>
            <person name="Naidoo K."/>
            <person name="Pochopski O."/>
            <person name="Shoukouhi P."/>
            <person name="Santana Q.C."/>
            <person name="Seifert K.A."/>
            <person name="Soal N."/>
            <person name="Steenkamp E.T."/>
            <person name="Tatham C.T."/>
            <person name="van der Nest M.A."/>
            <person name="Wingfield M.J."/>
        </authorList>
    </citation>
    <scope>NUCLEOTIDE SEQUENCE [LARGE SCALE GENOMIC DNA]</scope>
    <source>
        <strain evidence="3">CMW44962</strain>
    </source>
</reference>
<dbReference type="PANTHER" id="PTHR30344">
    <property type="entry name" value="6-PHOSPHOGLUCONOLACTONASE-RELATED"/>
    <property type="match status" value="1"/>
</dbReference>
<feature type="non-terminal residue" evidence="3">
    <location>
        <position position="110"/>
    </location>
</feature>
<evidence type="ECO:0000313" key="3">
    <source>
        <dbReference type="EMBL" id="KAH9827376.1"/>
    </source>
</evidence>